<evidence type="ECO:0000313" key="1">
    <source>
        <dbReference type="EMBL" id="KAK8838144.1"/>
    </source>
</evidence>
<accession>A0ABR2GW46</accession>
<evidence type="ECO:0008006" key="3">
    <source>
        <dbReference type="Google" id="ProtNLM"/>
    </source>
</evidence>
<gene>
    <name evidence="1" type="ORF">M9Y10_035560</name>
</gene>
<name>A0ABR2GW46_9EUKA</name>
<dbReference type="Proteomes" id="UP001470230">
    <property type="component" value="Unassembled WGS sequence"/>
</dbReference>
<dbReference type="EMBL" id="JAPFFF010000056">
    <property type="protein sequence ID" value="KAK8838144.1"/>
    <property type="molecule type" value="Genomic_DNA"/>
</dbReference>
<protein>
    <recommendedName>
        <fullName evidence="3">WYL domain-containing protein</fullName>
    </recommendedName>
</protein>
<organism evidence="1 2">
    <name type="scientific">Tritrichomonas musculus</name>
    <dbReference type="NCBI Taxonomy" id="1915356"/>
    <lineage>
        <taxon>Eukaryota</taxon>
        <taxon>Metamonada</taxon>
        <taxon>Parabasalia</taxon>
        <taxon>Tritrichomonadida</taxon>
        <taxon>Tritrichomonadidae</taxon>
        <taxon>Tritrichomonas</taxon>
    </lineage>
</organism>
<keyword evidence="2" id="KW-1185">Reference proteome</keyword>
<evidence type="ECO:0000313" key="2">
    <source>
        <dbReference type="Proteomes" id="UP001470230"/>
    </source>
</evidence>
<comment type="caution">
    <text evidence="1">The sequence shown here is derived from an EMBL/GenBank/DDBJ whole genome shotgun (WGS) entry which is preliminary data.</text>
</comment>
<reference evidence="1 2" key="1">
    <citation type="submission" date="2024-04" db="EMBL/GenBank/DDBJ databases">
        <title>Tritrichomonas musculus Genome.</title>
        <authorList>
            <person name="Alves-Ferreira E."/>
            <person name="Grigg M."/>
            <person name="Lorenzi H."/>
            <person name="Galac M."/>
        </authorList>
    </citation>
    <scope>NUCLEOTIDE SEQUENCE [LARGE SCALE GENOMIC DNA]</scope>
    <source>
        <strain evidence="1 2">EAF2021</strain>
    </source>
</reference>
<proteinExistence type="predicted"/>
<sequence>MSLIYITNGKDLATVINRYIRRLNKELNANISTLLRDTQSMRRTRLNRYLIDNNFLDFEGSTINDDTIGDFINRMKHDDSYLKGFKYSIKPNSVDKYDSFMRTHLSKRFTEQHDSSSDDEQKQKEKQINDNIKIAHDALNNALQLIKSQNLLLKPLPPKTNKQPKRYIDERFNIENHELIEYLDKFGFKGFHSNHDEYLCVNEPHDFDKAINKLIYFDKYDDESIKERTDKDNKKPIITYYFNKLKSLDDVYKGLEKIFKTEIKPFKINTQMTGVFETPKADDYEYEAREIKWWNYKGETPIIVRLPEDIDKVKLYIESKLHEYQTSTVVYRESLEESEARTTDLI</sequence>